<feature type="domain" description="DUF362" evidence="1">
    <location>
        <begin position="41"/>
        <end position="237"/>
    </location>
</feature>
<proteinExistence type="predicted"/>
<dbReference type="RefSeq" id="WP_230840682.1">
    <property type="nucleotide sequence ID" value="NZ_CP063845.1"/>
</dbReference>
<dbReference type="Pfam" id="PF04015">
    <property type="entry name" value="DUF362"/>
    <property type="match status" value="1"/>
</dbReference>
<name>A0ABY3PJ01_9CYAN</name>
<evidence type="ECO:0000313" key="2">
    <source>
        <dbReference type="EMBL" id="UFP93630.1"/>
    </source>
</evidence>
<evidence type="ECO:0000313" key="3">
    <source>
        <dbReference type="Proteomes" id="UP001054846"/>
    </source>
</evidence>
<keyword evidence="3" id="KW-1185">Reference proteome</keyword>
<dbReference type="Proteomes" id="UP001054846">
    <property type="component" value="Chromosome"/>
</dbReference>
<reference evidence="2 3" key="1">
    <citation type="journal article" date="2021" name="Genome Biol. Evol.">
        <title>Complete Genome Sequencing of a Novel Gloeobacter Species from a Waterfall Cave in Mexico.</title>
        <authorList>
            <person name="Saw J.H."/>
            <person name="Cardona T."/>
            <person name="Montejano G."/>
        </authorList>
    </citation>
    <scope>NUCLEOTIDE SEQUENCE [LARGE SCALE GENOMIC DNA]</scope>
    <source>
        <strain evidence="2">MG652769</strain>
    </source>
</reference>
<evidence type="ECO:0000259" key="1">
    <source>
        <dbReference type="Pfam" id="PF04015"/>
    </source>
</evidence>
<dbReference type="InterPro" id="IPR007160">
    <property type="entry name" value="DUF362"/>
</dbReference>
<accession>A0ABY3PJ01</accession>
<sequence>MSVVSLRTASSYAPGVLGPRLAQLLEPLGGMAAYVRPGDRVLLKPNLLTGARPAKACTTDPEIVRQVALLVRGCGGKPFLGDSPAFGTGRGVAVANGLLPICEELAIPIVEFSSSRYRSAGETFEHLRLGKEAMEADVLINLPKVKSHMQLTVTLGVKNLFGCVPGKMKAWWHMEAGKDSLRFGKMLVETALTLQPDLTIIDGIVGHEGNGPSGGEPRALGLLGASADVFAIDRVFCALLGVDPEQVPVLCAARALGVIPEELMAGIRLDGPPLEQLRCPDWRLPETMMPIDFGLPRVIRSTMKHLWIRFLKEPLAGGFTRAERRAPL</sequence>
<dbReference type="EMBL" id="CP063845">
    <property type="protein sequence ID" value="UFP93630.1"/>
    <property type="molecule type" value="Genomic_DNA"/>
</dbReference>
<protein>
    <submittedName>
        <fullName evidence="2">DUF362 domain-containing protein</fullName>
    </submittedName>
</protein>
<organism evidence="2 3">
    <name type="scientific">Gloeobacter morelensis MG652769</name>
    <dbReference type="NCBI Taxonomy" id="2781736"/>
    <lineage>
        <taxon>Bacteria</taxon>
        <taxon>Bacillati</taxon>
        <taxon>Cyanobacteriota</taxon>
        <taxon>Cyanophyceae</taxon>
        <taxon>Gloeobacterales</taxon>
        <taxon>Gloeobacteraceae</taxon>
        <taxon>Gloeobacter</taxon>
        <taxon>Gloeobacter morelensis</taxon>
    </lineage>
</organism>
<gene>
    <name evidence="2" type="ORF">ISF26_17845</name>
</gene>